<sequence>MRKINVLIALMMTLTNTLSAQDGTFIRLIEQATKAPSGHNAQPWLFKMKSGGIEICADTTRRLPVVDPNDRELFVSLGCATENLCIAATQEGYTPEVHIEANGKIFVSLEKGKEVQPDTLASQIDLRQTTKRKYDGRLIDKEKLRILNAVHCYPGVSVYFYERGSSTFDTLAQYIFRGNEVQMNHVPFINELKSWMRYNRKHQNEHLDGLSYATFGAPNLPKSIARSIISKSINARTQNKTDRMNIYSSSHLVLLTTQKNTVEEWINLGRTLERFLLTTTSLGIANAYLNQPNETPQLAQEMTQNLSLKGEYPTILLRIGYGKRRAYSKRRPVESVCVRE</sequence>
<evidence type="ECO:0000256" key="1">
    <source>
        <dbReference type="SAM" id="SignalP"/>
    </source>
</evidence>
<keyword evidence="3" id="KW-1185">Reference proteome</keyword>
<dbReference type="HOGENOM" id="CLU_051479_3_0_10"/>
<dbReference type="InterPro" id="IPR050627">
    <property type="entry name" value="Nitroreductase/BluB"/>
</dbReference>
<feature type="chain" id="PRO_5003954075" description="Nitroreductase domain-containing protein" evidence="1">
    <location>
        <begin position="21"/>
        <end position="340"/>
    </location>
</feature>
<dbReference type="SUPFAM" id="SSF55469">
    <property type="entry name" value="FMN-dependent nitroreductase-like"/>
    <property type="match status" value="2"/>
</dbReference>
<dbReference type="EMBL" id="AMEP01000147">
    <property type="protein sequence ID" value="EKX96963.1"/>
    <property type="molecule type" value="Genomic_DNA"/>
</dbReference>
<reference evidence="2 3" key="1">
    <citation type="submission" date="2012-05" db="EMBL/GenBank/DDBJ databases">
        <authorList>
            <person name="Weinstock G."/>
            <person name="Sodergren E."/>
            <person name="Lobos E.A."/>
            <person name="Fulton L."/>
            <person name="Fulton R."/>
            <person name="Courtney L."/>
            <person name="Fronick C."/>
            <person name="O'Laughlin M."/>
            <person name="Godfrey J."/>
            <person name="Wilson R.M."/>
            <person name="Miner T."/>
            <person name="Farmer C."/>
            <person name="Delehaunty K."/>
            <person name="Cordes M."/>
            <person name="Minx P."/>
            <person name="Tomlinson C."/>
            <person name="Chen J."/>
            <person name="Wollam A."/>
            <person name="Pepin K.H."/>
            <person name="Bhonagiri V."/>
            <person name="Zhang X."/>
            <person name="Suruliraj S."/>
            <person name="Warren W."/>
            <person name="Mitreva M."/>
            <person name="Mardis E.R."/>
            <person name="Wilson R.K."/>
        </authorList>
    </citation>
    <scope>NUCLEOTIDE SEQUENCE [LARGE SCALE GENOMIC DNA]</scope>
    <source>
        <strain evidence="2 3">F0055</strain>
    </source>
</reference>
<proteinExistence type="predicted"/>
<name>L1N0A5_9BACT</name>
<dbReference type="STRING" id="1127699.HMPREF9151_02295"/>
<evidence type="ECO:0000313" key="3">
    <source>
        <dbReference type="Proteomes" id="UP000010433"/>
    </source>
</evidence>
<gene>
    <name evidence="2" type="ORF">HMPREF9151_02295</name>
</gene>
<dbReference type="Gene3D" id="3.40.109.10">
    <property type="entry name" value="NADH Oxidase"/>
    <property type="match status" value="1"/>
</dbReference>
<dbReference type="InterPro" id="IPR000415">
    <property type="entry name" value="Nitroreductase-like"/>
</dbReference>
<dbReference type="GO" id="GO:0016491">
    <property type="term" value="F:oxidoreductase activity"/>
    <property type="evidence" value="ECO:0007669"/>
    <property type="project" value="InterPro"/>
</dbReference>
<dbReference type="Gene3D" id="3.40.109.30">
    <property type="entry name" value="putative nitroreductase (tm1586), domain 2"/>
    <property type="match status" value="1"/>
</dbReference>
<organism evidence="2 3">
    <name type="scientific">Hoylesella saccharolytica F0055</name>
    <dbReference type="NCBI Taxonomy" id="1127699"/>
    <lineage>
        <taxon>Bacteria</taxon>
        <taxon>Pseudomonadati</taxon>
        <taxon>Bacteroidota</taxon>
        <taxon>Bacteroidia</taxon>
        <taxon>Bacteroidales</taxon>
        <taxon>Prevotellaceae</taxon>
        <taxon>Hoylesella</taxon>
    </lineage>
</organism>
<evidence type="ECO:0008006" key="4">
    <source>
        <dbReference type="Google" id="ProtNLM"/>
    </source>
</evidence>
<dbReference type="AlphaFoldDB" id="L1N0A5"/>
<keyword evidence="1" id="KW-0732">Signal</keyword>
<accession>L1N0A5</accession>
<dbReference type="PANTHER" id="PTHR23026">
    <property type="entry name" value="NADPH NITROREDUCTASE"/>
    <property type="match status" value="1"/>
</dbReference>
<feature type="signal peptide" evidence="1">
    <location>
        <begin position="1"/>
        <end position="20"/>
    </location>
</feature>
<comment type="caution">
    <text evidence="2">The sequence shown here is derived from an EMBL/GenBank/DDBJ whole genome shotgun (WGS) entry which is preliminary data.</text>
</comment>
<dbReference type="PATRIC" id="fig|1127699.3.peg.2097"/>
<dbReference type="RefSeq" id="WP_009161156.1">
    <property type="nucleotide sequence ID" value="NZ_KB290963.1"/>
</dbReference>
<dbReference type="PANTHER" id="PTHR23026:SF123">
    <property type="entry name" value="NAD(P)H NITROREDUCTASE RV3131-RELATED"/>
    <property type="match status" value="1"/>
</dbReference>
<protein>
    <recommendedName>
        <fullName evidence="4">Nitroreductase domain-containing protein</fullName>
    </recommendedName>
</protein>
<evidence type="ECO:0000313" key="2">
    <source>
        <dbReference type="EMBL" id="EKX96963.1"/>
    </source>
</evidence>
<dbReference type="NCBIfam" id="NF047509">
    <property type="entry name" value="Rv3131_FMN_oxido"/>
    <property type="match status" value="1"/>
</dbReference>
<dbReference type="Proteomes" id="UP000010433">
    <property type="component" value="Unassembled WGS sequence"/>
</dbReference>